<evidence type="ECO:0000313" key="1">
    <source>
        <dbReference type="EMBL" id="KAK3072243.1"/>
    </source>
</evidence>
<comment type="caution">
    <text evidence="1">The sequence shown here is derived from an EMBL/GenBank/DDBJ whole genome shotgun (WGS) entry which is preliminary data.</text>
</comment>
<sequence>MYAQGAQIGADWNHRSQQELNTSLARCNDKWYQSSGRMLKRSPGQEWAETLQACEGIIHFDAVLCRGPRHTQGSDEQGISHLQPSITTVALGSSGCSNCGSCIEGPAVFGQSPASHLPLLAPPPLHEPTIRAAQRPQTIDGLPPPPFIARCDDCLRGRWCERCNKFWDEHCYVSETKRTQLQQVEAAQSVTTGQQVPGGEGPAGADIKVYNGLCIEHCLVDEEMSGSGSGGMWG</sequence>
<protein>
    <submittedName>
        <fullName evidence="1">Uncharacterized protein</fullName>
    </submittedName>
</protein>
<name>A0ACC3DH17_9PEZI</name>
<reference evidence="1" key="1">
    <citation type="submission" date="2024-09" db="EMBL/GenBank/DDBJ databases">
        <title>Black Yeasts Isolated from many extreme environments.</title>
        <authorList>
            <person name="Coleine C."/>
            <person name="Stajich J.E."/>
            <person name="Selbmann L."/>
        </authorList>
    </citation>
    <scope>NUCLEOTIDE SEQUENCE</scope>
    <source>
        <strain evidence="1">CCFEE 5737</strain>
    </source>
</reference>
<proteinExistence type="predicted"/>
<dbReference type="Proteomes" id="UP001186974">
    <property type="component" value="Unassembled WGS sequence"/>
</dbReference>
<accession>A0ACC3DH17</accession>
<gene>
    <name evidence="1" type="ORF">LTS18_014680</name>
</gene>
<keyword evidence="2" id="KW-1185">Reference proteome</keyword>
<organism evidence="1 2">
    <name type="scientific">Coniosporium uncinatum</name>
    <dbReference type="NCBI Taxonomy" id="93489"/>
    <lineage>
        <taxon>Eukaryota</taxon>
        <taxon>Fungi</taxon>
        <taxon>Dikarya</taxon>
        <taxon>Ascomycota</taxon>
        <taxon>Pezizomycotina</taxon>
        <taxon>Dothideomycetes</taxon>
        <taxon>Dothideomycetes incertae sedis</taxon>
        <taxon>Coniosporium</taxon>
    </lineage>
</organism>
<dbReference type="EMBL" id="JAWDJW010004749">
    <property type="protein sequence ID" value="KAK3072243.1"/>
    <property type="molecule type" value="Genomic_DNA"/>
</dbReference>
<evidence type="ECO:0000313" key="2">
    <source>
        <dbReference type="Proteomes" id="UP001186974"/>
    </source>
</evidence>